<dbReference type="RefSeq" id="WP_117381783.1">
    <property type="nucleotide sequence ID" value="NZ_QWDE01000001.1"/>
</dbReference>
<gene>
    <name evidence="2" type="ORF">DYU05_04555</name>
</gene>
<organism evidence="2 3">
    <name type="scientific">Mucilaginibacter terrenus</name>
    <dbReference type="NCBI Taxonomy" id="2482727"/>
    <lineage>
        <taxon>Bacteria</taxon>
        <taxon>Pseudomonadati</taxon>
        <taxon>Bacteroidota</taxon>
        <taxon>Sphingobacteriia</taxon>
        <taxon>Sphingobacteriales</taxon>
        <taxon>Sphingobacteriaceae</taxon>
        <taxon>Mucilaginibacter</taxon>
    </lineage>
</organism>
<dbReference type="InterPro" id="IPR025381">
    <property type="entry name" value="DUF4296"/>
</dbReference>
<dbReference type="EMBL" id="QWDE01000001">
    <property type="protein sequence ID" value="RFZ84881.1"/>
    <property type="molecule type" value="Genomic_DNA"/>
</dbReference>
<accession>A0A3E2NVE0</accession>
<keyword evidence="3" id="KW-1185">Reference proteome</keyword>
<evidence type="ECO:0000259" key="1">
    <source>
        <dbReference type="Pfam" id="PF14129"/>
    </source>
</evidence>
<protein>
    <submittedName>
        <fullName evidence="2">DUF4296 domain-containing protein</fullName>
    </submittedName>
</protein>
<name>A0A3E2NVE0_9SPHI</name>
<dbReference type="PROSITE" id="PS51257">
    <property type="entry name" value="PROKAR_LIPOPROTEIN"/>
    <property type="match status" value="1"/>
</dbReference>
<comment type="caution">
    <text evidence="2">The sequence shown here is derived from an EMBL/GenBank/DDBJ whole genome shotgun (WGS) entry which is preliminary data.</text>
</comment>
<evidence type="ECO:0000313" key="2">
    <source>
        <dbReference type="EMBL" id="RFZ84881.1"/>
    </source>
</evidence>
<reference evidence="2 3" key="1">
    <citation type="submission" date="2018-08" db="EMBL/GenBank/DDBJ databases">
        <title>Mucilaginibacter terrae sp. nov., isolated from manganese diggings.</title>
        <authorList>
            <person name="Huang Y."/>
            <person name="Zhou Z."/>
        </authorList>
    </citation>
    <scope>NUCLEOTIDE SEQUENCE [LARGE SCALE GENOMIC DNA]</scope>
    <source>
        <strain evidence="2 3">ZH6</strain>
    </source>
</reference>
<dbReference type="AlphaFoldDB" id="A0A3E2NVE0"/>
<proteinExistence type="predicted"/>
<evidence type="ECO:0000313" key="3">
    <source>
        <dbReference type="Proteomes" id="UP000260823"/>
    </source>
</evidence>
<dbReference type="OrthoDB" id="678784at2"/>
<sequence length="125" mass="14025">MHKHIIVFFSVLVFLSACKEDTPTGILSENRMVNVLTDMHIADGSLYVVPQIPDSLYKYGAEKYSALFKKHHITSGQFTASLRYYSKQPVQLTEMYDKIAANVKAKVDSLTKSNNSKVKNALPAQ</sequence>
<feature type="domain" description="DUF4296" evidence="1">
    <location>
        <begin position="23"/>
        <end position="107"/>
    </location>
</feature>
<dbReference type="Proteomes" id="UP000260823">
    <property type="component" value="Unassembled WGS sequence"/>
</dbReference>
<dbReference type="Pfam" id="PF14129">
    <property type="entry name" value="DUF4296"/>
    <property type="match status" value="1"/>
</dbReference>